<dbReference type="InterPro" id="IPR002048">
    <property type="entry name" value="EF_hand_dom"/>
</dbReference>
<evidence type="ECO:0000259" key="2">
    <source>
        <dbReference type="PROSITE" id="PS50222"/>
    </source>
</evidence>
<feature type="domain" description="EF-hand" evidence="2">
    <location>
        <begin position="51"/>
        <end position="81"/>
    </location>
</feature>
<dbReference type="Gene3D" id="1.10.238.10">
    <property type="entry name" value="EF-hand"/>
    <property type="match status" value="2"/>
</dbReference>
<sequence>MLRQASPTGHGRRKKAEWVLPSGHGLDPRHETLLRVRQKLNAAKRQRDYSWDQLFAYCDRDKSGTLDWKEFKHMVRRTLGVAHETVCDADLHILFEQVDSSEAGQAGDKNDLVDLGELLHYLARGQLNAAVLAARAQQRIQRVRRNIQLAFVKLDLTEADTKQLFQRIDLDSSNRLSEYEFEVFVRERLMLSHWDIMPSDLHDFYHFLDRDGDGIDIFEFLDYVKKVNRLKDSVGARNMMIAESGEKAPRRRQLTYKDKLLQELEDRRHARSLPDLRLTTSFASTGREKRPRNRFAASGVIFA</sequence>
<dbReference type="PROSITE" id="PS50222">
    <property type="entry name" value="EF_HAND_2"/>
    <property type="match status" value="3"/>
</dbReference>
<dbReference type="EMBL" id="CAJNIZ010010523">
    <property type="protein sequence ID" value="CAE7302141.1"/>
    <property type="molecule type" value="Genomic_DNA"/>
</dbReference>
<dbReference type="AlphaFoldDB" id="A0A812NSW7"/>
<proteinExistence type="predicted"/>
<dbReference type="Pfam" id="PF13202">
    <property type="entry name" value="EF-hand_5"/>
    <property type="match status" value="2"/>
</dbReference>
<reference evidence="3" key="1">
    <citation type="submission" date="2021-02" db="EMBL/GenBank/DDBJ databases">
        <authorList>
            <person name="Dougan E. K."/>
            <person name="Rhodes N."/>
            <person name="Thang M."/>
            <person name="Chan C."/>
        </authorList>
    </citation>
    <scope>NUCLEOTIDE SEQUENCE</scope>
</reference>
<dbReference type="PROSITE" id="PS00018">
    <property type="entry name" value="EF_HAND_1"/>
    <property type="match status" value="2"/>
</dbReference>
<accession>A0A812NSW7</accession>
<protein>
    <recommendedName>
        <fullName evidence="2">EF-hand domain-containing protein</fullName>
    </recommendedName>
</protein>
<organism evidence="3 4">
    <name type="scientific">Symbiodinium pilosum</name>
    <name type="common">Dinoflagellate</name>
    <dbReference type="NCBI Taxonomy" id="2952"/>
    <lineage>
        <taxon>Eukaryota</taxon>
        <taxon>Sar</taxon>
        <taxon>Alveolata</taxon>
        <taxon>Dinophyceae</taxon>
        <taxon>Suessiales</taxon>
        <taxon>Symbiodiniaceae</taxon>
        <taxon>Symbiodinium</taxon>
    </lineage>
</organism>
<name>A0A812NSW7_SYMPI</name>
<dbReference type="InterPro" id="IPR018247">
    <property type="entry name" value="EF_Hand_1_Ca_BS"/>
</dbReference>
<evidence type="ECO:0000313" key="3">
    <source>
        <dbReference type="EMBL" id="CAE7302141.1"/>
    </source>
</evidence>
<dbReference type="InterPro" id="IPR011992">
    <property type="entry name" value="EF-hand-dom_pair"/>
</dbReference>
<comment type="caution">
    <text evidence="3">The sequence shown here is derived from an EMBL/GenBank/DDBJ whole genome shotgun (WGS) entry which is preliminary data.</text>
</comment>
<dbReference type="OrthoDB" id="420240at2759"/>
<dbReference type="SUPFAM" id="SSF47473">
    <property type="entry name" value="EF-hand"/>
    <property type="match status" value="1"/>
</dbReference>
<dbReference type="Proteomes" id="UP000649617">
    <property type="component" value="Unassembled WGS sequence"/>
</dbReference>
<evidence type="ECO:0000313" key="4">
    <source>
        <dbReference type="Proteomes" id="UP000649617"/>
    </source>
</evidence>
<keyword evidence="4" id="KW-1185">Reference proteome</keyword>
<evidence type="ECO:0000256" key="1">
    <source>
        <dbReference type="ARBA" id="ARBA00022837"/>
    </source>
</evidence>
<gene>
    <name evidence="3" type="ORF">SPIL2461_LOCUS6820</name>
</gene>
<dbReference type="SMART" id="SM00054">
    <property type="entry name" value="EFh"/>
    <property type="match status" value="3"/>
</dbReference>
<keyword evidence="1" id="KW-0106">Calcium</keyword>
<feature type="domain" description="EF-hand" evidence="2">
    <location>
        <begin position="196"/>
        <end position="230"/>
    </location>
</feature>
<dbReference type="GO" id="GO:0005509">
    <property type="term" value="F:calcium ion binding"/>
    <property type="evidence" value="ECO:0007669"/>
    <property type="project" value="InterPro"/>
</dbReference>
<feature type="domain" description="EF-hand" evidence="2">
    <location>
        <begin position="156"/>
        <end position="191"/>
    </location>
</feature>